<feature type="transmembrane region" description="Helical" evidence="1">
    <location>
        <begin position="148"/>
        <end position="167"/>
    </location>
</feature>
<evidence type="ECO:0000313" key="3">
    <source>
        <dbReference type="Proteomes" id="UP000467841"/>
    </source>
</evidence>
<reference evidence="2" key="1">
    <citation type="submission" date="2020-01" db="EMBL/GenBank/DDBJ databases">
        <authorList>
            <person name="Mishra B."/>
        </authorList>
    </citation>
    <scope>NUCLEOTIDE SEQUENCE [LARGE SCALE GENOMIC DNA]</scope>
</reference>
<comment type="caution">
    <text evidence="2">The sequence shown here is derived from an EMBL/GenBank/DDBJ whole genome shotgun (WGS) entry which is preliminary data.</text>
</comment>
<keyword evidence="3" id="KW-1185">Reference proteome</keyword>
<evidence type="ECO:0000256" key="1">
    <source>
        <dbReference type="SAM" id="Phobius"/>
    </source>
</evidence>
<dbReference type="EMBL" id="CACVBM020000333">
    <property type="protein sequence ID" value="CAA7017752.1"/>
    <property type="molecule type" value="Genomic_DNA"/>
</dbReference>
<keyword evidence="1" id="KW-0812">Transmembrane</keyword>
<evidence type="ECO:0000313" key="2">
    <source>
        <dbReference type="EMBL" id="CAA7017752.1"/>
    </source>
</evidence>
<name>A0A6D2HPP7_9BRAS</name>
<protein>
    <submittedName>
        <fullName evidence="2">Uncharacterized protein</fullName>
    </submittedName>
</protein>
<feature type="transmembrane region" description="Helical" evidence="1">
    <location>
        <begin position="43"/>
        <end position="63"/>
    </location>
</feature>
<gene>
    <name evidence="2" type="ORF">MERR_LOCUS4987</name>
</gene>
<accession>A0A6D2HPP7</accession>
<organism evidence="2 3">
    <name type="scientific">Microthlaspi erraticum</name>
    <dbReference type="NCBI Taxonomy" id="1685480"/>
    <lineage>
        <taxon>Eukaryota</taxon>
        <taxon>Viridiplantae</taxon>
        <taxon>Streptophyta</taxon>
        <taxon>Embryophyta</taxon>
        <taxon>Tracheophyta</taxon>
        <taxon>Spermatophyta</taxon>
        <taxon>Magnoliopsida</taxon>
        <taxon>eudicotyledons</taxon>
        <taxon>Gunneridae</taxon>
        <taxon>Pentapetalae</taxon>
        <taxon>rosids</taxon>
        <taxon>malvids</taxon>
        <taxon>Brassicales</taxon>
        <taxon>Brassicaceae</taxon>
        <taxon>Coluteocarpeae</taxon>
        <taxon>Microthlaspi</taxon>
    </lineage>
</organism>
<proteinExistence type="predicted"/>
<dbReference type="PROSITE" id="PS51257">
    <property type="entry name" value="PROKAR_LIPOPROTEIN"/>
    <property type="match status" value="1"/>
</dbReference>
<feature type="transmembrane region" description="Helical" evidence="1">
    <location>
        <begin position="123"/>
        <end position="141"/>
    </location>
</feature>
<dbReference type="Proteomes" id="UP000467841">
    <property type="component" value="Unassembled WGS sequence"/>
</dbReference>
<keyword evidence="1" id="KW-1133">Transmembrane helix</keyword>
<dbReference type="AlphaFoldDB" id="A0A6D2HPP7"/>
<sequence>MWVNLEKDRLMGFRVFTRGIWYALTIFSCFGLLVYGKEVLFSPLRFGVTTFFAVMLLRCLFFVKNPSPTTPVLKYIRVVTSLITLSFMFYIPFYYPTTDVLVTIFSLLAGGISIYQLSCTMDIGHGLLLLFLAFANGFIGMDNASQNLDAFLGVYFICFFQSIVYVYNFQFLANVV</sequence>
<dbReference type="OrthoDB" id="1102503at2759"/>
<keyword evidence="1" id="KW-0472">Membrane</keyword>
<feature type="transmembrane region" description="Helical" evidence="1">
    <location>
        <begin position="75"/>
        <end position="93"/>
    </location>
</feature>
<feature type="transmembrane region" description="Helical" evidence="1">
    <location>
        <begin position="100"/>
        <end position="117"/>
    </location>
</feature>
<feature type="transmembrane region" description="Helical" evidence="1">
    <location>
        <begin position="20"/>
        <end position="36"/>
    </location>
</feature>